<keyword evidence="3" id="KW-1185">Reference proteome</keyword>
<evidence type="ECO:0000256" key="1">
    <source>
        <dbReference type="SAM" id="SignalP"/>
    </source>
</evidence>
<reference evidence="2 3" key="1">
    <citation type="submission" date="2016-10" db="EMBL/GenBank/DDBJ databases">
        <authorList>
            <person name="de Groot N.N."/>
        </authorList>
    </citation>
    <scope>NUCLEOTIDE SEQUENCE [LARGE SCALE GENOMIC DNA]</scope>
    <source>
        <strain evidence="2 3">DSM 19706</strain>
    </source>
</reference>
<proteinExistence type="predicted"/>
<dbReference type="AlphaFoldDB" id="A0A1H9YSL4"/>
<evidence type="ECO:0000313" key="3">
    <source>
        <dbReference type="Proteomes" id="UP000199308"/>
    </source>
</evidence>
<organism evidence="2 3">
    <name type="scientific">Thalassotalea agarivorans</name>
    <name type="common">Thalassomonas agarivorans</name>
    <dbReference type="NCBI Taxonomy" id="349064"/>
    <lineage>
        <taxon>Bacteria</taxon>
        <taxon>Pseudomonadati</taxon>
        <taxon>Pseudomonadota</taxon>
        <taxon>Gammaproteobacteria</taxon>
        <taxon>Alteromonadales</taxon>
        <taxon>Colwelliaceae</taxon>
        <taxon>Thalassotalea</taxon>
    </lineage>
</organism>
<accession>A0A1H9YSL4</accession>
<evidence type="ECO:0008006" key="4">
    <source>
        <dbReference type="Google" id="ProtNLM"/>
    </source>
</evidence>
<sequence>MKNKILTSLVALISITAFAEDIELYINDRIKKSANNAKVLIILDNSGSMGGYFFGQRKL</sequence>
<dbReference type="EMBL" id="FOHK01000001">
    <property type="protein sequence ID" value="SES72144.1"/>
    <property type="molecule type" value="Genomic_DNA"/>
</dbReference>
<protein>
    <recommendedName>
        <fullName evidence="4">von Willebrand factor type A domain-containing protein</fullName>
    </recommendedName>
</protein>
<gene>
    <name evidence="2" type="ORF">SAMN05660429_00334</name>
</gene>
<feature type="chain" id="PRO_5011692331" description="von Willebrand factor type A domain-containing protein" evidence="1">
    <location>
        <begin position="20"/>
        <end position="59"/>
    </location>
</feature>
<evidence type="ECO:0000313" key="2">
    <source>
        <dbReference type="EMBL" id="SES72144.1"/>
    </source>
</evidence>
<dbReference type="STRING" id="349064.SAMN05660429_00334"/>
<keyword evidence="1" id="KW-0732">Signal</keyword>
<name>A0A1H9YSL4_THASX</name>
<feature type="signal peptide" evidence="1">
    <location>
        <begin position="1"/>
        <end position="19"/>
    </location>
</feature>
<dbReference type="Proteomes" id="UP000199308">
    <property type="component" value="Unassembled WGS sequence"/>
</dbReference>